<evidence type="ECO:0000313" key="23">
    <source>
        <dbReference type="Proteomes" id="UP001497623"/>
    </source>
</evidence>
<dbReference type="InterPro" id="IPR001828">
    <property type="entry name" value="ANF_lig-bd_rcpt"/>
</dbReference>
<evidence type="ECO:0000313" key="22">
    <source>
        <dbReference type="EMBL" id="CAL4083950.1"/>
    </source>
</evidence>
<dbReference type="InterPro" id="IPR028082">
    <property type="entry name" value="Peripla_BP_I"/>
</dbReference>
<evidence type="ECO:0000259" key="20">
    <source>
        <dbReference type="SMART" id="SM00079"/>
    </source>
</evidence>
<dbReference type="Proteomes" id="UP001497623">
    <property type="component" value="Unassembled WGS sequence"/>
</dbReference>
<dbReference type="InterPro" id="IPR001320">
    <property type="entry name" value="Iontro_rcpt_C"/>
</dbReference>
<evidence type="ECO:0000256" key="18">
    <source>
        <dbReference type="PIRSR" id="PIRSR601508-3"/>
    </source>
</evidence>
<evidence type="ECO:0000256" key="10">
    <source>
        <dbReference type="ARBA" id="ARBA00023170"/>
    </source>
</evidence>
<keyword evidence="14" id="KW-0407">Ion channel</keyword>
<evidence type="ECO:0000256" key="17">
    <source>
        <dbReference type="PIRSR" id="PIRSR601508-2"/>
    </source>
</evidence>
<keyword evidence="3" id="KW-1003">Cell membrane</keyword>
<keyword evidence="11" id="KW-0325">Glycoprotein</keyword>
<evidence type="ECO:0000256" key="1">
    <source>
        <dbReference type="ARBA" id="ARBA00008685"/>
    </source>
</evidence>
<feature type="transmembrane region" description="Helical" evidence="19">
    <location>
        <begin position="468"/>
        <end position="490"/>
    </location>
</feature>
<dbReference type="FunFam" id="1.10.287.70:FF:000067">
    <property type="entry name" value="glutamate receptor 2 isoform X1"/>
    <property type="match status" value="1"/>
</dbReference>
<dbReference type="GO" id="GO:0045211">
    <property type="term" value="C:postsynaptic membrane"/>
    <property type="evidence" value="ECO:0007669"/>
    <property type="project" value="UniProtKB-SubCell"/>
</dbReference>
<dbReference type="InterPro" id="IPR001508">
    <property type="entry name" value="Iono_Glu_rcpt_met"/>
</dbReference>
<dbReference type="Pfam" id="PF00060">
    <property type="entry name" value="Lig_chan"/>
    <property type="match status" value="1"/>
</dbReference>
<dbReference type="GO" id="GO:0007166">
    <property type="term" value="P:cell surface receptor signaling pathway"/>
    <property type="evidence" value="ECO:0007669"/>
    <property type="project" value="UniProtKB-ARBA"/>
</dbReference>
<feature type="domain" description="Ionotropic glutamate receptor L-glutamate and glycine-binding" evidence="21">
    <location>
        <begin position="275"/>
        <end position="338"/>
    </location>
</feature>
<evidence type="ECO:0000256" key="11">
    <source>
        <dbReference type="ARBA" id="ARBA00023180"/>
    </source>
</evidence>
<feature type="binding site" evidence="16">
    <location>
        <position position="568"/>
    </location>
    <ligand>
        <name>L-glutamate</name>
        <dbReference type="ChEBI" id="CHEBI:29985"/>
    </ligand>
</feature>
<dbReference type="SUPFAM" id="SSF53822">
    <property type="entry name" value="Periplasmic binding protein-like I"/>
    <property type="match status" value="1"/>
</dbReference>
<dbReference type="Pfam" id="PF10613">
    <property type="entry name" value="Lig_chan-Glu_bd"/>
    <property type="match status" value="1"/>
</dbReference>
<feature type="non-terminal residue" evidence="22">
    <location>
        <position position="643"/>
    </location>
</feature>
<gene>
    <name evidence="22" type="ORF">MNOR_LOCUS12276</name>
</gene>
<feature type="binding site" evidence="16">
    <location>
        <position position="518"/>
    </location>
    <ligand>
        <name>L-glutamate</name>
        <dbReference type="ChEBI" id="CHEBI:29985"/>
    </ligand>
</feature>
<proteinExistence type="inferred from homology"/>
<keyword evidence="2" id="KW-0813">Transport</keyword>
<evidence type="ECO:0000256" key="5">
    <source>
        <dbReference type="ARBA" id="ARBA00022729"/>
    </source>
</evidence>
<evidence type="ECO:0000256" key="15">
    <source>
        <dbReference type="ARBA" id="ARBA00034104"/>
    </source>
</evidence>
<comment type="caution">
    <text evidence="22">The sequence shown here is derived from an EMBL/GenBank/DDBJ whole genome shotgun (WGS) entry which is preliminary data.</text>
</comment>
<evidence type="ECO:0000256" key="12">
    <source>
        <dbReference type="ARBA" id="ARBA00023257"/>
    </source>
</evidence>
<evidence type="ECO:0000256" key="13">
    <source>
        <dbReference type="ARBA" id="ARBA00023286"/>
    </source>
</evidence>
<evidence type="ECO:0000259" key="21">
    <source>
        <dbReference type="SMART" id="SM00918"/>
    </source>
</evidence>
<feature type="site" description="Crucial to convey clamshell closure to channel opening" evidence="17">
    <location>
        <position position="497"/>
    </location>
</feature>
<feature type="transmembrane region" description="Helical" evidence="19">
    <location>
        <begin position="394"/>
        <end position="415"/>
    </location>
</feature>
<dbReference type="PRINTS" id="PR00177">
    <property type="entry name" value="NMDARECEPTOR"/>
</dbReference>
<dbReference type="Gene3D" id="3.40.190.10">
    <property type="entry name" value="Periplasmic binding protein-like II"/>
    <property type="match status" value="2"/>
</dbReference>
<dbReference type="GO" id="GO:0022824">
    <property type="term" value="F:transmitter-gated monoatomic ion channel activity"/>
    <property type="evidence" value="ECO:0007669"/>
    <property type="project" value="UniProtKB-ARBA"/>
</dbReference>
<evidence type="ECO:0000256" key="2">
    <source>
        <dbReference type="ARBA" id="ARBA00022448"/>
    </source>
</evidence>
<dbReference type="FunFam" id="3.40.190.10:FF:000001">
    <property type="entry name" value="Glutamate receptor ionotropic, kainate 2"/>
    <property type="match status" value="1"/>
</dbReference>
<comment type="similarity">
    <text evidence="1">Belongs to the glutamate-gated ion channel (TC 1.A.10.1) family.</text>
</comment>
<keyword evidence="18" id="KW-1015">Disulfide bond</keyword>
<feature type="binding site" evidence="16">
    <location>
        <position position="347"/>
    </location>
    <ligand>
        <name>L-glutamate</name>
        <dbReference type="ChEBI" id="CHEBI:29985"/>
    </ligand>
</feature>
<dbReference type="SMART" id="SM00079">
    <property type="entry name" value="PBPe"/>
    <property type="match status" value="1"/>
</dbReference>
<dbReference type="PANTHER" id="PTHR18966">
    <property type="entry name" value="IONOTROPIC GLUTAMATE RECEPTOR"/>
    <property type="match status" value="1"/>
</dbReference>
<comment type="subcellular location">
    <subcellularLocation>
        <location evidence="15">Postsynaptic cell membrane</location>
        <topology evidence="15">Multi-pass membrane protein</topology>
    </subcellularLocation>
</comment>
<dbReference type="InterPro" id="IPR019594">
    <property type="entry name" value="Glu/Gly-bd"/>
</dbReference>
<dbReference type="Pfam" id="PF01094">
    <property type="entry name" value="ANF_receptor"/>
    <property type="match status" value="1"/>
</dbReference>
<evidence type="ECO:0000256" key="8">
    <source>
        <dbReference type="ARBA" id="ARBA00023065"/>
    </source>
</evidence>
<keyword evidence="5" id="KW-0732">Signal</keyword>
<organism evidence="22 23">
    <name type="scientific">Meganyctiphanes norvegica</name>
    <name type="common">Northern krill</name>
    <name type="synonym">Thysanopoda norvegica</name>
    <dbReference type="NCBI Taxonomy" id="48144"/>
    <lineage>
        <taxon>Eukaryota</taxon>
        <taxon>Metazoa</taxon>
        <taxon>Ecdysozoa</taxon>
        <taxon>Arthropoda</taxon>
        <taxon>Crustacea</taxon>
        <taxon>Multicrustacea</taxon>
        <taxon>Malacostraca</taxon>
        <taxon>Eumalacostraca</taxon>
        <taxon>Eucarida</taxon>
        <taxon>Euphausiacea</taxon>
        <taxon>Euphausiidae</taxon>
        <taxon>Meganyctiphanes</taxon>
    </lineage>
</organism>
<dbReference type="FunFam" id="3.40.190.10:FF:000087">
    <property type="entry name" value="glutamate receptor 4 isoform X2"/>
    <property type="match status" value="1"/>
</dbReference>
<protein>
    <submittedName>
        <fullName evidence="22">Uncharacterized protein</fullName>
    </submittedName>
</protein>
<keyword evidence="13" id="KW-1071">Ligand-gated ion channel</keyword>
<evidence type="ECO:0000256" key="9">
    <source>
        <dbReference type="ARBA" id="ARBA00023136"/>
    </source>
</evidence>
<feature type="binding site" evidence="16">
    <location>
        <position position="519"/>
    </location>
    <ligand>
        <name>L-glutamate</name>
        <dbReference type="ChEBI" id="CHEBI:29985"/>
    </ligand>
</feature>
<dbReference type="SUPFAM" id="SSF53850">
    <property type="entry name" value="Periplasmic binding protein-like II"/>
    <property type="match status" value="1"/>
</dbReference>
<evidence type="ECO:0000256" key="4">
    <source>
        <dbReference type="ARBA" id="ARBA00022692"/>
    </source>
</evidence>
<dbReference type="SMART" id="SM00918">
    <property type="entry name" value="Lig_chan-Glu_bd"/>
    <property type="match status" value="1"/>
</dbReference>
<keyword evidence="23" id="KW-1185">Reference proteome</keyword>
<keyword evidence="10" id="KW-0675">Receptor</keyword>
<feature type="disulfide bond" evidence="18">
    <location>
        <begin position="581"/>
        <end position="636"/>
    </location>
</feature>
<keyword evidence="6 19" id="KW-1133">Transmembrane helix</keyword>
<keyword evidence="4 19" id="KW-0812">Transmembrane</keyword>
<name>A0AAV2QF86_MEGNR</name>
<keyword evidence="8" id="KW-0406">Ion transport</keyword>
<evidence type="ECO:0000256" key="6">
    <source>
        <dbReference type="ARBA" id="ARBA00022989"/>
    </source>
</evidence>
<dbReference type="InterPro" id="IPR015683">
    <property type="entry name" value="Ionotropic_Glu_rcpt"/>
</dbReference>
<evidence type="ECO:0000256" key="7">
    <source>
        <dbReference type="ARBA" id="ARBA00023018"/>
    </source>
</evidence>
<keyword evidence="12" id="KW-0628">Postsynaptic cell membrane</keyword>
<reference evidence="22 23" key="1">
    <citation type="submission" date="2024-05" db="EMBL/GenBank/DDBJ databases">
        <authorList>
            <person name="Wallberg A."/>
        </authorList>
    </citation>
    <scope>NUCLEOTIDE SEQUENCE [LARGE SCALE GENOMIC DNA]</scope>
</reference>
<feature type="domain" description="Ionotropic glutamate receptor C-terminal" evidence="20">
    <location>
        <begin position="265"/>
        <end position="632"/>
    </location>
</feature>
<feature type="binding site" evidence="16">
    <location>
        <position position="349"/>
    </location>
    <ligand>
        <name>L-glutamate</name>
        <dbReference type="ChEBI" id="CHEBI:29985"/>
    </ligand>
</feature>
<accession>A0AAV2QF86</accession>
<dbReference type="AlphaFoldDB" id="A0AAV2QF86"/>
<sequence length="643" mass="73614">MASSPSSNTFRIRQVRQVHTAKDAIDIYRSIENQDRYSKKYIVLDCSEKLSKEIIIKHIQDYRLGRRTYHYLLPGLVFDIPWEDNIEEYGAVNITGFRLVDHFRPNVQEFIRRWSLLDAQSYPGAGTQFITAQAALAYDAVHVISAAVDTLQKRKPRMFNTSGRGPNPLQMKRSCDDIQETHDHKPYVEVLARSIRKVTLEGLTGNISFSEDGTRQGFYLDVVEMNTSRMAETIGRWSPVRGFTVVQSRNTKYRHPPDQSLLNKVYRITTILEKPFIMLKDDPLLVGNDRFEGYAKDLADLVALKLGVNYTLNIVADNGYGMELPDGDWDGMVGELVRNEADIAIAPLTITSSRERVIYFTKPFMTFGISIMIKKPVKQKPGVFSFMSPLSEEIWMCIVFAYVGVATVLCLVSRFSPYEWKEESDGEKTELTNDFSMYNSLWFALSALMQQGVDLCPRSISGRIVGSVWWWFCLIIVSSYTANLAAFLTVDRMVTDIETVDQLSRQTEVEYGTREGGSTKQFFEKTKISIYARMWEFMNSRPHVFTDTYAEGIERVRASKGKYALLVESVKNEYVNEKYPCDTMKIDQNLNSNGYGIATTNESPIKDQLNLAVLHLIEHGDLARVRNKWWFDKSECDNKAEPH</sequence>
<feature type="binding site" evidence="16">
    <location>
        <position position="354"/>
    </location>
    <ligand>
        <name>L-glutamate</name>
        <dbReference type="ChEBI" id="CHEBI:29985"/>
    </ligand>
</feature>
<evidence type="ECO:0000256" key="19">
    <source>
        <dbReference type="SAM" id="Phobius"/>
    </source>
</evidence>
<dbReference type="Gene3D" id="1.10.287.70">
    <property type="match status" value="1"/>
</dbReference>
<keyword evidence="9 19" id="KW-0472">Membrane</keyword>
<evidence type="ECO:0000256" key="16">
    <source>
        <dbReference type="PIRSR" id="PIRSR601508-1"/>
    </source>
</evidence>
<evidence type="ECO:0000256" key="3">
    <source>
        <dbReference type="ARBA" id="ARBA00022475"/>
    </source>
</evidence>
<keyword evidence="7" id="KW-0770">Synapse</keyword>
<evidence type="ECO:0000256" key="14">
    <source>
        <dbReference type="ARBA" id="ARBA00023303"/>
    </source>
</evidence>
<dbReference type="Gene3D" id="3.40.50.2300">
    <property type="match status" value="2"/>
</dbReference>
<dbReference type="EMBL" id="CAXKWB010006694">
    <property type="protein sequence ID" value="CAL4083950.1"/>
    <property type="molecule type" value="Genomic_DNA"/>
</dbReference>